<name>A0AAE0X9V9_9PEZI</name>
<evidence type="ECO:0000256" key="2">
    <source>
        <dbReference type="SAM" id="Phobius"/>
    </source>
</evidence>
<dbReference type="Proteomes" id="UP001270362">
    <property type="component" value="Unassembled WGS sequence"/>
</dbReference>
<evidence type="ECO:0000256" key="1">
    <source>
        <dbReference type="SAM" id="MobiDB-lite"/>
    </source>
</evidence>
<proteinExistence type="predicted"/>
<keyword evidence="2" id="KW-0472">Membrane</keyword>
<evidence type="ECO:0000313" key="3">
    <source>
        <dbReference type="EMBL" id="KAK3688720.1"/>
    </source>
</evidence>
<accession>A0AAE0X9V9</accession>
<keyword evidence="4" id="KW-1185">Reference proteome</keyword>
<dbReference type="AlphaFoldDB" id="A0AAE0X9V9"/>
<reference evidence="3" key="1">
    <citation type="journal article" date="2023" name="Mol. Phylogenet. Evol.">
        <title>Genome-scale phylogeny and comparative genomics of the fungal order Sordariales.</title>
        <authorList>
            <person name="Hensen N."/>
            <person name="Bonometti L."/>
            <person name="Westerberg I."/>
            <person name="Brannstrom I.O."/>
            <person name="Guillou S."/>
            <person name="Cros-Aarteil S."/>
            <person name="Calhoun S."/>
            <person name="Haridas S."/>
            <person name="Kuo A."/>
            <person name="Mondo S."/>
            <person name="Pangilinan J."/>
            <person name="Riley R."/>
            <person name="LaButti K."/>
            <person name="Andreopoulos B."/>
            <person name="Lipzen A."/>
            <person name="Chen C."/>
            <person name="Yan M."/>
            <person name="Daum C."/>
            <person name="Ng V."/>
            <person name="Clum A."/>
            <person name="Steindorff A."/>
            <person name="Ohm R.A."/>
            <person name="Martin F."/>
            <person name="Silar P."/>
            <person name="Natvig D.O."/>
            <person name="Lalanne C."/>
            <person name="Gautier V."/>
            <person name="Ament-Velasquez S.L."/>
            <person name="Kruys A."/>
            <person name="Hutchinson M.I."/>
            <person name="Powell A.J."/>
            <person name="Barry K."/>
            <person name="Miller A.N."/>
            <person name="Grigoriev I.V."/>
            <person name="Debuchy R."/>
            <person name="Gladieux P."/>
            <person name="Hiltunen Thoren M."/>
            <person name="Johannesson H."/>
        </authorList>
    </citation>
    <scope>NUCLEOTIDE SEQUENCE</scope>
    <source>
        <strain evidence="3">CBS 314.62</strain>
    </source>
</reference>
<feature type="transmembrane region" description="Helical" evidence="2">
    <location>
        <begin position="12"/>
        <end position="33"/>
    </location>
</feature>
<organism evidence="3 4">
    <name type="scientific">Podospora appendiculata</name>
    <dbReference type="NCBI Taxonomy" id="314037"/>
    <lineage>
        <taxon>Eukaryota</taxon>
        <taxon>Fungi</taxon>
        <taxon>Dikarya</taxon>
        <taxon>Ascomycota</taxon>
        <taxon>Pezizomycotina</taxon>
        <taxon>Sordariomycetes</taxon>
        <taxon>Sordariomycetidae</taxon>
        <taxon>Sordariales</taxon>
        <taxon>Podosporaceae</taxon>
        <taxon>Podospora</taxon>
    </lineage>
</organism>
<gene>
    <name evidence="3" type="ORF">B0T22DRAFT_490349</name>
</gene>
<comment type="caution">
    <text evidence="3">The sequence shown here is derived from an EMBL/GenBank/DDBJ whole genome shotgun (WGS) entry which is preliminary data.</text>
</comment>
<keyword evidence="2" id="KW-0812">Transmembrane</keyword>
<dbReference type="EMBL" id="JAULSO010000002">
    <property type="protein sequence ID" value="KAK3688720.1"/>
    <property type="molecule type" value="Genomic_DNA"/>
</dbReference>
<sequence length="78" mass="8018">MDHTIDANGLTTTGYIMVVLGSILSVVMGLAALEGCRQACTAPPSDLEEGNEIELQAHNTNAPGNDPGLPPYSAHQGA</sequence>
<reference evidence="3" key="2">
    <citation type="submission" date="2023-06" db="EMBL/GenBank/DDBJ databases">
        <authorList>
            <consortium name="Lawrence Berkeley National Laboratory"/>
            <person name="Haridas S."/>
            <person name="Hensen N."/>
            <person name="Bonometti L."/>
            <person name="Westerberg I."/>
            <person name="Brannstrom I.O."/>
            <person name="Guillou S."/>
            <person name="Cros-Aarteil S."/>
            <person name="Calhoun S."/>
            <person name="Kuo A."/>
            <person name="Mondo S."/>
            <person name="Pangilinan J."/>
            <person name="Riley R."/>
            <person name="Labutti K."/>
            <person name="Andreopoulos B."/>
            <person name="Lipzen A."/>
            <person name="Chen C."/>
            <person name="Yanf M."/>
            <person name="Daum C."/>
            <person name="Ng V."/>
            <person name="Clum A."/>
            <person name="Steindorff A."/>
            <person name="Ohm R."/>
            <person name="Martin F."/>
            <person name="Silar P."/>
            <person name="Natvig D."/>
            <person name="Lalanne C."/>
            <person name="Gautier V."/>
            <person name="Ament-Velasquez S.L."/>
            <person name="Kruys A."/>
            <person name="Hutchinson M.I."/>
            <person name="Powell A.J."/>
            <person name="Barry K."/>
            <person name="Miller A.N."/>
            <person name="Grigoriev I.V."/>
            <person name="Debuchy R."/>
            <person name="Gladieux P."/>
            <person name="Thoren M.H."/>
            <person name="Johannesson H."/>
        </authorList>
    </citation>
    <scope>NUCLEOTIDE SEQUENCE</scope>
    <source>
        <strain evidence="3">CBS 314.62</strain>
    </source>
</reference>
<evidence type="ECO:0000313" key="4">
    <source>
        <dbReference type="Proteomes" id="UP001270362"/>
    </source>
</evidence>
<keyword evidence="2" id="KW-1133">Transmembrane helix</keyword>
<protein>
    <submittedName>
        <fullName evidence="3">Uncharacterized protein</fullName>
    </submittedName>
</protein>
<feature type="region of interest" description="Disordered" evidence="1">
    <location>
        <begin position="57"/>
        <end position="78"/>
    </location>
</feature>